<dbReference type="PROSITE" id="PS51885">
    <property type="entry name" value="NEPRILYSIN"/>
    <property type="match status" value="1"/>
</dbReference>
<evidence type="ECO:0000313" key="3">
    <source>
        <dbReference type="EMBL" id="KAH7973175.1"/>
    </source>
</evidence>
<feature type="domain" description="Peptidase M13 N-terminal" evidence="2">
    <location>
        <begin position="55"/>
        <end position="237"/>
    </location>
</feature>
<protein>
    <recommendedName>
        <fullName evidence="2">Peptidase M13 N-terminal domain-containing protein</fullName>
    </recommendedName>
</protein>
<gene>
    <name evidence="3" type="ORF">HPB52_022734</name>
</gene>
<proteinExistence type="inferred from homology"/>
<dbReference type="GO" id="GO:0005886">
    <property type="term" value="C:plasma membrane"/>
    <property type="evidence" value="ECO:0007669"/>
    <property type="project" value="TreeGrafter"/>
</dbReference>
<dbReference type="Gene3D" id="3.40.390.10">
    <property type="entry name" value="Collagenase (Catalytic Domain)"/>
    <property type="match status" value="1"/>
</dbReference>
<dbReference type="InterPro" id="IPR000718">
    <property type="entry name" value="Peptidase_M13"/>
</dbReference>
<name>A0A9D4QC56_RHISA</name>
<dbReference type="GO" id="GO:0004222">
    <property type="term" value="F:metalloendopeptidase activity"/>
    <property type="evidence" value="ECO:0007669"/>
    <property type="project" value="InterPro"/>
</dbReference>
<dbReference type="PANTHER" id="PTHR11733:SF241">
    <property type="entry name" value="GH26575P-RELATED"/>
    <property type="match status" value="1"/>
</dbReference>
<dbReference type="GO" id="GO:0016485">
    <property type="term" value="P:protein processing"/>
    <property type="evidence" value="ECO:0007669"/>
    <property type="project" value="TreeGrafter"/>
</dbReference>
<accession>A0A9D4QC56</accession>
<dbReference type="PANTHER" id="PTHR11733">
    <property type="entry name" value="ZINC METALLOPROTEASE FAMILY M13 NEPRILYSIN-RELATED"/>
    <property type="match status" value="1"/>
</dbReference>
<dbReference type="InterPro" id="IPR042089">
    <property type="entry name" value="Peptidase_M13_dom_2"/>
</dbReference>
<organism evidence="3 4">
    <name type="scientific">Rhipicephalus sanguineus</name>
    <name type="common">Brown dog tick</name>
    <name type="synonym">Ixodes sanguineus</name>
    <dbReference type="NCBI Taxonomy" id="34632"/>
    <lineage>
        <taxon>Eukaryota</taxon>
        <taxon>Metazoa</taxon>
        <taxon>Ecdysozoa</taxon>
        <taxon>Arthropoda</taxon>
        <taxon>Chelicerata</taxon>
        <taxon>Arachnida</taxon>
        <taxon>Acari</taxon>
        <taxon>Parasitiformes</taxon>
        <taxon>Ixodida</taxon>
        <taxon>Ixodoidea</taxon>
        <taxon>Ixodidae</taxon>
        <taxon>Rhipicephalinae</taxon>
        <taxon>Rhipicephalus</taxon>
        <taxon>Rhipicephalus</taxon>
    </lineage>
</organism>
<comment type="caution">
    <text evidence="3">The sequence shown here is derived from an EMBL/GenBank/DDBJ whole genome shotgun (WGS) entry which is preliminary data.</text>
</comment>
<reference evidence="3" key="1">
    <citation type="journal article" date="2020" name="Cell">
        <title>Large-Scale Comparative Analyses of Tick Genomes Elucidate Their Genetic Diversity and Vector Capacities.</title>
        <authorList>
            <consortium name="Tick Genome and Microbiome Consortium (TIGMIC)"/>
            <person name="Jia N."/>
            <person name="Wang J."/>
            <person name="Shi W."/>
            <person name="Du L."/>
            <person name="Sun Y."/>
            <person name="Zhan W."/>
            <person name="Jiang J.F."/>
            <person name="Wang Q."/>
            <person name="Zhang B."/>
            <person name="Ji P."/>
            <person name="Bell-Sakyi L."/>
            <person name="Cui X.M."/>
            <person name="Yuan T.T."/>
            <person name="Jiang B.G."/>
            <person name="Yang W.F."/>
            <person name="Lam T.T."/>
            <person name="Chang Q.C."/>
            <person name="Ding S.J."/>
            <person name="Wang X.J."/>
            <person name="Zhu J.G."/>
            <person name="Ruan X.D."/>
            <person name="Zhao L."/>
            <person name="Wei J.T."/>
            <person name="Ye R.Z."/>
            <person name="Que T.C."/>
            <person name="Du C.H."/>
            <person name="Zhou Y.H."/>
            <person name="Cheng J.X."/>
            <person name="Dai P.F."/>
            <person name="Guo W.B."/>
            <person name="Han X.H."/>
            <person name="Huang E.J."/>
            <person name="Li L.F."/>
            <person name="Wei W."/>
            <person name="Gao Y.C."/>
            <person name="Liu J.Z."/>
            <person name="Shao H.Z."/>
            <person name="Wang X."/>
            <person name="Wang C.C."/>
            <person name="Yang T.C."/>
            <person name="Huo Q.B."/>
            <person name="Li W."/>
            <person name="Chen H.Y."/>
            <person name="Chen S.E."/>
            <person name="Zhou L.G."/>
            <person name="Ni X.B."/>
            <person name="Tian J.H."/>
            <person name="Sheng Y."/>
            <person name="Liu T."/>
            <person name="Pan Y.S."/>
            <person name="Xia L.Y."/>
            <person name="Li J."/>
            <person name="Zhao F."/>
            <person name="Cao W.C."/>
        </authorList>
    </citation>
    <scope>NUCLEOTIDE SEQUENCE</scope>
    <source>
        <strain evidence="3">Rsan-2018</strain>
    </source>
</reference>
<evidence type="ECO:0000259" key="2">
    <source>
        <dbReference type="Pfam" id="PF05649"/>
    </source>
</evidence>
<dbReference type="VEuPathDB" id="VectorBase:RSAN_028712"/>
<dbReference type="InterPro" id="IPR008753">
    <property type="entry name" value="Peptidase_M13_N"/>
</dbReference>
<dbReference type="AlphaFoldDB" id="A0A9D4QC56"/>
<evidence type="ECO:0000256" key="1">
    <source>
        <dbReference type="ARBA" id="ARBA00007357"/>
    </source>
</evidence>
<dbReference type="Gene3D" id="1.10.1380.10">
    <property type="entry name" value="Neutral endopeptidase , domain2"/>
    <property type="match status" value="1"/>
</dbReference>
<reference evidence="3" key="2">
    <citation type="submission" date="2021-09" db="EMBL/GenBank/DDBJ databases">
        <authorList>
            <person name="Jia N."/>
            <person name="Wang J."/>
            <person name="Shi W."/>
            <person name="Du L."/>
            <person name="Sun Y."/>
            <person name="Zhan W."/>
            <person name="Jiang J."/>
            <person name="Wang Q."/>
            <person name="Zhang B."/>
            <person name="Ji P."/>
            <person name="Sakyi L.B."/>
            <person name="Cui X."/>
            <person name="Yuan T."/>
            <person name="Jiang B."/>
            <person name="Yang W."/>
            <person name="Lam T.T.-Y."/>
            <person name="Chang Q."/>
            <person name="Ding S."/>
            <person name="Wang X."/>
            <person name="Zhu J."/>
            <person name="Ruan X."/>
            <person name="Zhao L."/>
            <person name="Wei J."/>
            <person name="Que T."/>
            <person name="Du C."/>
            <person name="Cheng J."/>
            <person name="Dai P."/>
            <person name="Han X."/>
            <person name="Huang E."/>
            <person name="Gao Y."/>
            <person name="Liu J."/>
            <person name="Shao H."/>
            <person name="Ye R."/>
            <person name="Li L."/>
            <person name="Wei W."/>
            <person name="Wang X."/>
            <person name="Wang C."/>
            <person name="Huo Q."/>
            <person name="Li W."/>
            <person name="Guo W."/>
            <person name="Chen H."/>
            <person name="Chen S."/>
            <person name="Zhou L."/>
            <person name="Zhou L."/>
            <person name="Ni X."/>
            <person name="Tian J."/>
            <person name="Zhou Y."/>
            <person name="Sheng Y."/>
            <person name="Liu T."/>
            <person name="Pan Y."/>
            <person name="Xia L."/>
            <person name="Li J."/>
            <person name="Zhao F."/>
            <person name="Cao W."/>
        </authorList>
    </citation>
    <scope>NUCLEOTIDE SEQUENCE</scope>
    <source>
        <strain evidence="3">Rsan-2018</strain>
        <tissue evidence="3">Larvae</tissue>
    </source>
</reference>
<dbReference type="InterPro" id="IPR024079">
    <property type="entry name" value="MetalloPept_cat_dom_sf"/>
</dbReference>
<comment type="similarity">
    <text evidence="1">Belongs to the peptidase M13 family.</text>
</comment>
<sequence>MVLATVGLLLVIGILLAAYFYTTDTRRKKVATCVTDDCVAFGQELSAAINRAADPCQDFHAYVCGKWDDPSRQVSTEDRMRVAALNMAVRDVREDTSLVGKAAQFFESCNRAATDLKENLRQFTEFRQSLGLTWPERSTLYLKHPLDIMVDLALNWQMNFLFDINTIVVRESPTLLILRGRLDSVWEQDKRNPRTPEQYEVYLSDYCEILGVSRSQVKIKTADLIQIENNIVEAKIDFLYDAPRQDWFSLSDLDGKTPTLPAGTTNSSTGPVTAQ</sequence>
<evidence type="ECO:0000313" key="4">
    <source>
        <dbReference type="Proteomes" id="UP000821837"/>
    </source>
</evidence>
<dbReference type="Proteomes" id="UP000821837">
    <property type="component" value="Chromosome 11"/>
</dbReference>
<keyword evidence="4" id="KW-1185">Reference proteome</keyword>
<dbReference type="Pfam" id="PF05649">
    <property type="entry name" value="Peptidase_M13_N"/>
    <property type="match status" value="1"/>
</dbReference>
<dbReference type="SUPFAM" id="SSF55486">
    <property type="entry name" value="Metalloproteases ('zincins'), catalytic domain"/>
    <property type="match status" value="1"/>
</dbReference>
<dbReference type="EMBL" id="JABSTV010001247">
    <property type="protein sequence ID" value="KAH7973175.1"/>
    <property type="molecule type" value="Genomic_DNA"/>
</dbReference>